<protein>
    <recommendedName>
        <fullName evidence="8">Exonuclease domain-containing protein</fullName>
    </recommendedName>
</protein>
<dbReference type="GO" id="GO:0003676">
    <property type="term" value="F:nucleic acid binding"/>
    <property type="evidence" value="ECO:0007669"/>
    <property type="project" value="InterPro"/>
</dbReference>
<name>A0A8H7WFH9_9HELO</name>
<dbReference type="CDD" id="cd06145">
    <property type="entry name" value="REX1_like"/>
    <property type="match status" value="1"/>
</dbReference>
<dbReference type="Pfam" id="PF00929">
    <property type="entry name" value="RNase_T"/>
    <property type="match status" value="1"/>
</dbReference>
<feature type="region of interest" description="Disordered" evidence="7">
    <location>
        <begin position="162"/>
        <end position="228"/>
    </location>
</feature>
<reference evidence="9" key="1">
    <citation type="submission" date="2021-02" db="EMBL/GenBank/DDBJ databases">
        <title>Genome sequence Cadophora malorum strain M34.</title>
        <authorList>
            <person name="Stefanovic E."/>
            <person name="Vu D."/>
            <person name="Scully C."/>
            <person name="Dijksterhuis J."/>
            <person name="Roader J."/>
            <person name="Houbraken J."/>
        </authorList>
    </citation>
    <scope>NUCLEOTIDE SEQUENCE</scope>
    <source>
        <strain evidence="9">M34</strain>
    </source>
</reference>
<dbReference type="InterPro" id="IPR047021">
    <property type="entry name" value="REXO1/3/4-like"/>
</dbReference>
<dbReference type="GO" id="GO:0004527">
    <property type="term" value="F:exonuclease activity"/>
    <property type="evidence" value="ECO:0007669"/>
    <property type="project" value="UniProtKB-KW"/>
</dbReference>
<dbReference type="InterPro" id="IPR034922">
    <property type="entry name" value="REX1-like_exo"/>
</dbReference>
<evidence type="ECO:0000256" key="1">
    <source>
        <dbReference type="ARBA" id="ARBA00004123"/>
    </source>
</evidence>
<dbReference type="Proteomes" id="UP000664132">
    <property type="component" value="Unassembled WGS sequence"/>
</dbReference>
<dbReference type="EMBL" id="JAFJYH010000027">
    <property type="protein sequence ID" value="KAG4423958.1"/>
    <property type="molecule type" value="Genomic_DNA"/>
</dbReference>
<dbReference type="SUPFAM" id="SSF53098">
    <property type="entry name" value="Ribonuclease H-like"/>
    <property type="match status" value="1"/>
</dbReference>
<feature type="compositionally biased region" description="Low complexity" evidence="7">
    <location>
        <begin position="9"/>
        <end position="19"/>
    </location>
</feature>
<feature type="region of interest" description="Disordered" evidence="7">
    <location>
        <begin position="1"/>
        <end position="103"/>
    </location>
</feature>
<feature type="compositionally biased region" description="Basic and acidic residues" evidence="7">
    <location>
        <begin position="168"/>
        <end position="216"/>
    </location>
</feature>
<dbReference type="GO" id="GO:0005634">
    <property type="term" value="C:nucleus"/>
    <property type="evidence" value="ECO:0007669"/>
    <property type="project" value="UniProtKB-SubCell"/>
</dbReference>
<evidence type="ECO:0000256" key="3">
    <source>
        <dbReference type="ARBA" id="ARBA00022722"/>
    </source>
</evidence>
<evidence type="ECO:0000313" key="9">
    <source>
        <dbReference type="EMBL" id="KAG4423958.1"/>
    </source>
</evidence>
<feature type="domain" description="Exonuclease" evidence="8">
    <location>
        <begin position="379"/>
        <end position="550"/>
    </location>
</feature>
<dbReference type="InterPro" id="IPR013520">
    <property type="entry name" value="Ribonucl_H"/>
</dbReference>
<dbReference type="PANTHER" id="PTHR12801:SF115">
    <property type="entry name" value="FI18136P1-RELATED"/>
    <property type="match status" value="1"/>
</dbReference>
<dbReference type="Gene3D" id="3.30.420.10">
    <property type="entry name" value="Ribonuclease H-like superfamily/Ribonuclease H"/>
    <property type="match status" value="1"/>
</dbReference>
<keyword evidence="3" id="KW-0540">Nuclease</keyword>
<evidence type="ECO:0000256" key="6">
    <source>
        <dbReference type="ARBA" id="ARBA00023242"/>
    </source>
</evidence>
<dbReference type="OrthoDB" id="206335at2759"/>
<keyword evidence="6" id="KW-0539">Nucleus</keyword>
<dbReference type="SMART" id="SM00479">
    <property type="entry name" value="EXOIII"/>
    <property type="match status" value="1"/>
</dbReference>
<evidence type="ECO:0000256" key="7">
    <source>
        <dbReference type="SAM" id="MobiDB-lite"/>
    </source>
</evidence>
<feature type="compositionally biased region" description="Basic and acidic residues" evidence="7">
    <location>
        <begin position="65"/>
        <end position="76"/>
    </location>
</feature>
<dbReference type="FunFam" id="3.30.420.10:FF:000019">
    <property type="entry name" value="RNA exonuclease NEF-sp"/>
    <property type="match status" value="1"/>
</dbReference>
<organism evidence="9 10">
    <name type="scientific">Cadophora malorum</name>
    <dbReference type="NCBI Taxonomy" id="108018"/>
    <lineage>
        <taxon>Eukaryota</taxon>
        <taxon>Fungi</taxon>
        <taxon>Dikarya</taxon>
        <taxon>Ascomycota</taxon>
        <taxon>Pezizomycotina</taxon>
        <taxon>Leotiomycetes</taxon>
        <taxon>Helotiales</taxon>
        <taxon>Ploettnerulaceae</taxon>
        <taxon>Cadophora</taxon>
    </lineage>
</organism>
<dbReference type="InterPro" id="IPR036397">
    <property type="entry name" value="RNaseH_sf"/>
</dbReference>
<keyword evidence="10" id="KW-1185">Reference proteome</keyword>
<proteinExistence type="inferred from homology"/>
<keyword evidence="4" id="KW-0378">Hydrolase</keyword>
<evidence type="ECO:0000313" key="10">
    <source>
        <dbReference type="Proteomes" id="UP000664132"/>
    </source>
</evidence>
<dbReference type="AlphaFoldDB" id="A0A8H7WFH9"/>
<evidence type="ECO:0000256" key="2">
    <source>
        <dbReference type="ARBA" id="ARBA00006357"/>
    </source>
</evidence>
<dbReference type="PANTHER" id="PTHR12801">
    <property type="entry name" value="RNA EXONUCLEASE REXO1 / RECO3 FAMILY MEMBER-RELATED"/>
    <property type="match status" value="1"/>
</dbReference>
<dbReference type="InterPro" id="IPR012337">
    <property type="entry name" value="RNaseH-like_sf"/>
</dbReference>
<accession>A0A8H7WFH9</accession>
<comment type="similarity">
    <text evidence="2">Belongs to the REXO1/REXO3 family.</text>
</comment>
<keyword evidence="5" id="KW-0269">Exonuclease</keyword>
<evidence type="ECO:0000259" key="8">
    <source>
        <dbReference type="SMART" id="SM00479"/>
    </source>
</evidence>
<comment type="caution">
    <text evidence="9">The sequence shown here is derived from an EMBL/GenBank/DDBJ whole genome shotgun (WGS) entry which is preliminary data.</text>
</comment>
<sequence>MAATEDGQSSAYSSSNGNGSRKRKHEDDEASKENAQIQAPALPRQPELPEFNLTRRTSQDAGSPKNEDKRAERADSEGWQTVEGRPRKKKKIPKQDSKNYPAIQFSKESRLQSQIKISDLQQLVLYILADGTAPAFVAVRHRPEIRKVVVLMIPGLEMSMFRSQMTEENPRSESRSDNRDRDRRDSRDHRDGRDRDHRDRDGDRRDRRDRDRRDRNYGSPDDYFPNRLKAEKLPEALQPFADMFEHIWPVKTPGDDKYGKMHSPLHAMLTAPAPKNKEEKQWQKTRKGATPAKEPQGWKNVRVPIPDFVHTPEELLENDYTLHPASYDDEEGKANLLKFRRANNVSTDDGWVDTLVEHFADGTTPYNEVESGSITAGREVLAMDCEMCVTGKQASGQDELSLTRISIVGWDGSVVLDELVKPDKPIINYVTQYSGITEAMLEPITTTLADIQKKLVSILHPRAILVGHSLNSDLNALKITHPFIIDTALIYPHPRGPPLKSSLKWLAQKYLNREIQKGHGTTGPGAGHDSIEDARCCLDLLKQKCEKGKEWGTNDAQGENIFKRVARAGVKYKSQGGSAIPSPINSKSSAAIDWGEPKKGPGAAANFPIGCKSDEDVMEGVIRAVKGDHDGKEIPGGGVDFIWARFRELEAVKGWWNNNKVAAAEAAAVVDAEMQGSTLDKAAVVASENEKPLTAITGDPLLPVIKSDGTSIVTATADLTRRISKVYEALPPCTAFVIYSGSGDPREMSRMQAMQSQYKREYKFKKWDELSVKWTDTEEQALRKAIKVARDGVGFFGVK</sequence>
<evidence type="ECO:0000256" key="5">
    <source>
        <dbReference type="ARBA" id="ARBA00022839"/>
    </source>
</evidence>
<comment type="subcellular location">
    <subcellularLocation>
        <location evidence="1">Nucleus</location>
    </subcellularLocation>
</comment>
<evidence type="ECO:0000256" key="4">
    <source>
        <dbReference type="ARBA" id="ARBA00022801"/>
    </source>
</evidence>
<gene>
    <name evidence="9" type="ORF">IFR04_002953</name>
</gene>